<dbReference type="Proteomes" id="UP000184387">
    <property type="component" value="Unassembled WGS sequence"/>
</dbReference>
<dbReference type="Pfam" id="PF13537">
    <property type="entry name" value="GATase_7"/>
    <property type="match status" value="1"/>
</dbReference>
<dbReference type="AlphaFoldDB" id="A0A1M6N8K7"/>
<feature type="binding site" evidence="9">
    <location>
        <position position="100"/>
    </location>
    <ligand>
        <name>L-glutamine</name>
        <dbReference type="ChEBI" id="CHEBI:58359"/>
    </ligand>
</feature>
<evidence type="ECO:0000256" key="5">
    <source>
        <dbReference type="ARBA" id="ARBA00022840"/>
    </source>
</evidence>
<keyword evidence="4 9" id="KW-0547">Nucleotide-binding</keyword>
<organism evidence="12 13">
    <name type="scientific">Muricoccus roseus</name>
    <dbReference type="NCBI Taxonomy" id="198092"/>
    <lineage>
        <taxon>Bacteria</taxon>
        <taxon>Pseudomonadati</taxon>
        <taxon>Pseudomonadota</taxon>
        <taxon>Alphaproteobacteria</taxon>
        <taxon>Acetobacterales</taxon>
        <taxon>Roseomonadaceae</taxon>
        <taxon>Muricoccus</taxon>
    </lineage>
</organism>
<sequence>MCGILGVFHPTRPRAPAFSHLRDMAAALRHRGPDGAGFHCEPNLALGHRRLAIVDLEGGVQPMSTDDAGLTVSFNGEIYNHATLRTQLEAAGHRFRTRSDTEVILHGWREWGLGVLDRLGGMFAFALWDRQRGELLLARDRLGEKPLHHAMLRDGTFAFASEIAGLLAQPELSRQLDPASVNDYLALGYIPDPATIYAGIRRLPAGHFLLLRRGEDRIPAPQRYWAPPSRVSAPAEAPAGGLETRLRRAVRDQMMSDVPLGAFLSGGMDSASVVAFAAAARAEAHGPPLRTFTIGFDGAEDERPMAARAARHFGTAHHDASGDADYLAASREVARIFGEPFGDHSAVPTMAVCAFARQQVTVALSGDGGDEILGGYRRHRWHALAEAVRGHVPGPLRRQVLGRLARAYPKLDRAPRWLRAKHTLTELSLDSALGYYRMVCKLQDERRLGLFAPAMRASLQGHDPAARFVSLMEACDPDDPLLAAGYVDLQTYLPGDILAKTDRASMAVSLELRAPMLDHRFVEWGLALPGSEKLRGGVGKWVLREGMAPHLPPELPAGPKRGFAASIAGQLRARAPELRARLSGMAMMDSGIFDRGAVLRLVDEHVSGTADHAQALWQLLVFEAFLDGEDGPLDAGLALSDPVGA</sequence>
<dbReference type="InterPro" id="IPR051786">
    <property type="entry name" value="ASN_synthetase/amidase"/>
</dbReference>
<protein>
    <recommendedName>
        <fullName evidence="3">asparagine synthase (glutamine-hydrolyzing)</fullName>
        <ecNumber evidence="3">6.3.5.4</ecNumber>
    </recommendedName>
</protein>
<accession>A0A1M6N8K7</accession>
<dbReference type="PANTHER" id="PTHR43284">
    <property type="entry name" value="ASPARAGINE SYNTHETASE (GLUTAMINE-HYDROLYZING)"/>
    <property type="match status" value="1"/>
</dbReference>
<dbReference type="SUPFAM" id="SSF56235">
    <property type="entry name" value="N-terminal nucleophile aminohydrolases (Ntn hydrolases)"/>
    <property type="match status" value="1"/>
</dbReference>
<dbReference type="GO" id="GO:0004066">
    <property type="term" value="F:asparagine synthase (glutamine-hydrolyzing) activity"/>
    <property type="evidence" value="ECO:0007669"/>
    <property type="project" value="UniProtKB-EC"/>
</dbReference>
<dbReference type="GO" id="GO:0005524">
    <property type="term" value="F:ATP binding"/>
    <property type="evidence" value="ECO:0007669"/>
    <property type="project" value="UniProtKB-KW"/>
</dbReference>
<dbReference type="STRING" id="198092.SAMN02745194_03727"/>
<comment type="catalytic activity">
    <reaction evidence="7">
        <text>L-aspartate + L-glutamine + ATP + H2O = L-asparagine + L-glutamate + AMP + diphosphate + H(+)</text>
        <dbReference type="Rhea" id="RHEA:12228"/>
        <dbReference type="ChEBI" id="CHEBI:15377"/>
        <dbReference type="ChEBI" id="CHEBI:15378"/>
        <dbReference type="ChEBI" id="CHEBI:29985"/>
        <dbReference type="ChEBI" id="CHEBI:29991"/>
        <dbReference type="ChEBI" id="CHEBI:30616"/>
        <dbReference type="ChEBI" id="CHEBI:33019"/>
        <dbReference type="ChEBI" id="CHEBI:58048"/>
        <dbReference type="ChEBI" id="CHEBI:58359"/>
        <dbReference type="ChEBI" id="CHEBI:456215"/>
        <dbReference type="EC" id="6.3.5.4"/>
    </reaction>
</comment>
<evidence type="ECO:0000256" key="6">
    <source>
        <dbReference type="ARBA" id="ARBA00022962"/>
    </source>
</evidence>
<dbReference type="EMBL" id="FQZF01000025">
    <property type="protein sequence ID" value="SHJ92038.1"/>
    <property type="molecule type" value="Genomic_DNA"/>
</dbReference>
<dbReference type="InterPro" id="IPR006426">
    <property type="entry name" value="Asn_synth_AEB"/>
</dbReference>
<dbReference type="PIRSF" id="PIRSF001589">
    <property type="entry name" value="Asn_synthetase_glu-h"/>
    <property type="match status" value="1"/>
</dbReference>
<dbReference type="GO" id="GO:0006529">
    <property type="term" value="P:asparagine biosynthetic process"/>
    <property type="evidence" value="ECO:0007669"/>
    <property type="project" value="UniProtKB-KW"/>
</dbReference>
<keyword evidence="8" id="KW-0028">Amino-acid biosynthesis</keyword>
<dbReference type="GO" id="GO:0005829">
    <property type="term" value="C:cytosol"/>
    <property type="evidence" value="ECO:0007669"/>
    <property type="project" value="TreeGrafter"/>
</dbReference>
<evidence type="ECO:0000313" key="13">
    <source>
        <dbReference type="Proteomes" id="UP000184387"/>
    </source>
</evidence>
<evidence type="ECO:0000256" key="1">
    <source>
        <dbReference type="ARBA" id="ARBA00005187"/>
    </source>
</evidence>
<feature type="site" description="Important for beta-aspartyl-AMP intermediate formation" evidence="10">
    <location>
        <position position="367"/>
    </location>
</feature>
<feature type="active site" description="For GATase activity" evidence="8">
    <location>
        <position position="2"/>
    </location>
</feature>
<keyword evidence="8" id="KW-0061">Asparagine biosynthesis</keyword>
<keyword evidence="13" id="KW-1185">Reference proteome</keyword>
<evidence type="ECO:0000256" key="10">
    <source>
        <dbReference type="PIRSR" id="PIRSR001589-3"/>
    </source>
</evidence>
<gene>
    <name evidence="12" type="ORF">SAMN02745194_03727</name>
</gene>
<dbReference type="InterPro" id="IPR014729">
    <property type="entry name" value="Rossmann-like_a/b/a_fold"/>
</dbReference>
<dbReference type="Gene3D" id="3.40.50.620">
    <property type="entry name" value="HUPs"/>
    <property type="match status" value="2"/>
</dbReference>
<evidence type="ECO:0000256" key="4">
    <source>
        <dbReference type="ARBA" id="ARBA00022741"/>
    </source>
</evidence>
<dbReference type="OrthoDB" id="9763290at2"/>
<dbReference type="Gene3D" id="3.60.20.10">
    <property type="entry name" value="Glutamine Phosphoribosylpyrophosphate, subunit 1, domain 1"/>
    <property type="match status" value="1"/>
</dbReference>
<dbReference type="EC" id="6.3.5.4" evidence="3"/>
<evidence type="ECO:0000259" key="11">
    <source>
        <dbReference type="PROSITE" id="PS51278"/>
    </source>
</evidence>
<dbReference type="CDD" id="cd01991">
    <property type="entry name" value="Asn_synthase_B_C"/>
    <property type="match status" value="1"/>
</dbReference>
<feature type="binding site" evidence="9">
    <location>
        <begin position="365"/>
        <end position="366"/>
    </location>
    <ligand>
        <name>ATP</name>
        <dbReference type="ChEBI" id="CHEBI:30616"/>
    </ligand>
</feature>
<dbReference type="NCBIfam" id="TIGR01536">
    <property type="entry name" value="asn_synth_AEB"/>
    <property type="match status" value="1"/>
</dbReference>
<comment type="pathway">
    <text evidence="1">Amino-acid biosynthesis; L-asparagine biosynthesis; L-asparagine from L-aspartate (L-Gln route): step 1/1.</text>
</comment>
<keyword evidence="5 9" id="KW-0067">ATP-binding</keyword>
<dbReference type="InterPro" id="IPR001962">
    <property type="entry name" value="Asn_synthase"/>
</dbReference>
<reference evidence="12 13" key="1">
    <citation type="submission" date="2016-11" db="EMBL/GenBank/DDBJ databases">
        <authorList>
            <person name="Jaros S."/>
            <person name="Januszkiewicz K."/>
            <person name="Wedrychowicz H."/>
        </authorList>
    </citation>
    <scope>NUCLEOTIDE SEQUENCE [LARGE SCALE GENOMIC DNA]</scope>
    <source>
        <strain evidence="12 13">DSM 14916</strain>
    </source>
</reference>
<evidence type="ECO:0000256" key="7">
    <source>
        <dbReference type="ARBA" id="ARBA00048741"/>
    </source>
</evidence>
<dbReference type="SUPFAM" id="SSF52402">
    <property type="entry name" value="Adenine nucleotide alpha hydrolases-like"/>
    <property type="match status" value="1"/>
</dbReference>
<evidence type="ECO:0000256" key="8">
    <source>
        <dbReference type="PIRSR" id="PIRSR001589-1"/>
    </source>
</evidence>
<evidence type="ECO:0000256" key="2">
    <source>
        <dbReference type="ARBA" id="ARBA00005752"/>
    </source>
</evidence>
<dbReference type="InterPro" id="IPR033738">
    <property type="entry name" value="AsnB_N"/>
</dbReference>
<dbReference type="InterPro" id="IPR029055">
    <property type="entry name" value="Ntn_hydrolases_N"/>
</dbReference>
<proteinExistence type="inferred from homology"/>
<keyword evidence="6 8" id="KW-0315">Glutamine amidotransferase</keyword>
<dbReference type="Pfam" id="PF00733">
    <property type="entry name" value="Asn_synthase"/>
    <property type="match status" value="1"/>
</dbReference>
<dbReference type="PROSITE" id="PS51278">
    <property type="entry name" value="GATASE_TYPE_2"/>
    <property type="match status" value="1"/>
</dbReference>
<dbReference type="PANTHER" id="PTHR43284:SF1">
    <property type="entry name" value="ASPARAGINE SYNTHETASE"/>
    <property type="match status" value="1"/>
</dbReference>
<dbReference type="RefSeq" id="WP_073137507.1">
    <property type="nucleotide sequence ID" value="NZ_FQZF01000025.1"/>
</dbReference>
<dbReference type="InterPro" id="IPR017932">
    <property type="entry name" value="GATase_2_dom"/>
</dbReference>
<feature type="binding site" evidence="9">
    <location>
        <position position="294"/>
    </location>
    <ligand>
        <name>ATP</name>
        <dbReference type="ChEBI" id="CHEBI:30616"/>
    </ligand>
</feature>
<evidence type="ECO:0000313" key="12">
    <source>
        <dbReference type="EMBL" id="SHJ92038.1"/>
    </source>
</evidence>
<dbReference type="CDD" id="cd00712">
    <property type="entry name" value="AsnB"/>
    <property type="match status" value="1"/>
</dbReference>
<feature type="domain" description="Glutamine amidotransferase type-2" evidence="11">
    <location>
        <begin position="2"/>
        <end position="214"/>
    </location>
</feature>
<name>A0A1M6N8K7_9PROT</name>
<comment type="similarity">
    <text evidence="2">Belongs to the asparagine synthetase family.</text>
</comment>
<evidence type="ECO:0000256" key="3">
    <source>
        <dbReference type="ARBA" id="ARBA00012737"/>
    </source>
</evidence>
<evidence type="ECO:0000256" key="9">
    <source>
        <dbReference type="PIRSR" id="PIRSR001589-2"/>
    </source>
</evidence>